<dbReference type="Pfam" id="PF13413">
    <property type="entry name" value="HTH_25"/>
    <property type="match status" value="1"/>
</dbReference>
<keyword evidence="2" id="KW-1133">Transmembrane helix</keyword>
<dbReference type="OrthoDB" id="422634at2"/>
<dbReference type="Proteomes" id="UP000292459">
    <property type="component" value="Unassembled WGS sequence"/>
</dbReference>
<proteinExistence type="predicted"/>
<organism evidence="3 4">
    <name type="scientific">Leptolyngbya iicbica LK</name>
    <dbReference type="NCBI Taxonomy" id="2294035"/>
    <lineage>
        <taxon>Bacteria</taxon>
        <taxon>Bacillati</taxon>
        <taxon>Cyanobacteriota</taxon>
        <taxon>Cyanophyceae</taxon>
        <taxon>Leptolyngbyales</taxon>
        <taxon>Leptolyngbyaceae</taxon>
        <taxon>Leptolyngbya group</taxon>
        <taxon>Leptolyngbya</taxon>
        <taxon>Leptolyngbya iicbica</taxon>
    </lineage>
</organism>
<evidence type="ECO:0000313" key="4">
    <source>
        <dbReference type="Proteomes" id="UP000292459"/>
    </source>
</evidence>
<evidence type="ECO:0000256" key="2">
    <source>
        <dbReference type="SAM" id="Phobius"/>
    </source>
</evidence>
<sequence>MMGHVWRKAESQMLSTEPMETPKPASKLSSSTEYALIFGAGASAAMSLAAQQIAAASVPVTALVAIGLLNRRRLDRHIQSSELPGSLLEEQSPRTQTDASPQVSAQPMPNVPAAPISPTSPPTASTTPVMGSTMHPLMGQSATPMMSPPPQLRFAPRQQRLMAAKQALQAAQAESLSKIGAQLQQARTARGLTLQDIHQRTYIQRYALQAIECGDLDALPEPFYICAFIKKYAIALGLPSGEIAAQFPLA</sequence>
<feature type="region of interest" description="Disordered" evidence="1">
    <location>
        <begin position="1"/>
        <end position="27"/>
    </location>
</feature>
<reference evidence="3 4" key="1">
    <citation type="submission" date="2018-11" db="EMBL/GenBank/DDBJ databases">
        <title>Whole genome sequencing of an environmental sample.</title>
        <authorList>
            <person name="Sarangi A.N."/>
            <person name="Singh D."/>
            <person name="Tripathy S."/>
        </authorList>
    </citation>
    <scope>NUCLEOTIDE SEQUENCE [LARGE SCALE GENOMIC DNA]</scope>
    <source>
        <strain evidence="3 4">Lakshadweep</strain>
    </source>
</reference>
<keyword evidence="4" id="KW-1185">Reference proteome</keyword>
<feature type="compositionally biased region" description="Polar residues" evidence="1">
    <location>
        <begin position="93"/>
        <end position="107"/>
    </location>
</feature>
<dbReference type="InterPro" id="IPR010982">
    <property type="entry name" value="Lambda_DNA-bd_dom_sf"/>
</dbReference>
<dbReference type="PANTHER" id="PTHR34475:SF1">
    <property type="entry name" value="CYTOSKELETON PROTEIN RODZ"/>
    <property type="match status" value="1"/>
</dbReference>
<keyword evidence="2" id="KW-0472">Membrane</keyword>
<gene>
    <name evidence="3" type="ORF">DYY88_18810</name>
</gene>
<dbReference type="AlphaFoldDB" id="A0A4Q7E2W7"/>
<dbReference type="EMBL" id="QVFV01000006">
    <property type="protein sequence ID" value="RZM75953.1"/>
    <property type="molecule type" value="Genomic_DNA"/>
</dbReference>
<feature type="compositionally biased region" description="Low complexity" evidence="1">
    <location>
        <begin position="113"/>
        <end position="128"/>
    </location>
</feature>
<evidence type="ECO:0000313" key="3">
    <source>
        <dbReference type="EMBL" id="RZM75953.1"/>
    </source>
</evidence>
<feature type="transmembrane region" description="Helical" evidence="2">
    <location>
        <begin position="36"/>
        <end position="69"/>
    </location>
</feature>
<name>A0A4Q7E2W7_9CYAN</name>
<dbReference type="Gene3D" id="1.10.260.40">
    <property type="entry name" value="lambda repressor-like DNA-binding domains"/>
    <property type="match status" value="1"/>
</dbReference>
<evidence type="ECO:0008006" key="5">
    <source>
        <dbReference type="Google" id="ProtNLM"/>
    </source>
</evidence>
<comment type="caution">
    <text evidence="3">The sequence shown here is derived from an EMBL/GenBank/DDBJ whole genome shotgun (WGS) entry which is preliminary data.</text>
</comment>
<dbReference type="InterPro" id="IPR050400">
    <property type="entry name" value="Bact_Cytoskel_RodZ"/>
</dbReference>
<accession>A0A4Q7E2W7</accession>
<feature type="region of interest" description="Disordered" evidence="1">
    <location>
        <begin position="81"/>
        <end position="149"/>
    </location>
</feature>
<protein>
    <recommendedName>
        <fullName evidence="5">Helix-turn-helix domain-containing protein</fullName>
    </recommendedName>
</protein>
<evidence type="ECO:0000256" key="1">
    <source>
        <dbReference type="SAM" id="MobiDB-lite"/>
    </source>
</evidence>
<dbReference type="GO" id="GO:0003677">
    <property type="term" value="F:DNA binding"/>
    <property type="evidence" value="ECO:0007669"/>
    <property type="project" value="InterPro"/>
</dbReference>
<dbReference type="PANTHER" id="PTHR34475">
    <property type="match status" value="1"/>
</dbReference>
<keyword evidence="2" id="KW-0812">Transmembrane</keyword>